<proteinExistence type="predicted"/>
<evidence type="ECO:0000313" key="2">
    <source>
        <dbReference type="Proteomes" id="UP000629468"/>
    </source>
</evidence>
<dbReference type="Proteomes" id="UP000629468">
    <property type="component" value="Unassembled WGS sequence"/>
</dbReference>
<dbReference type="AlphaFoldDB" id="A0A8H7C4L8"/>
<sequence>MGKYKSMSQKKKEKVQHKEDVARRVLVFQSVQHDPIFCDLLSRTVSADGEYAAVYHIFKHHWLDGTLKPEQTGEVFGALLAWAGEDAVKPNLSKMFCDAISKRHGTQEEYRRNKRMLLNEALLNAGVFDRKEFLRGLPTCFIRRLSTPYPPPHKYAAENGDVAARNFKFVYDRSLPDQRISRKYMFNIDISKLSYDVNEDESIILEDGDGPFLVVIRNACKRLDVVSFVDDIIKEVVDSRTNIRKEDPGHMSQMGWSAGSRSSGILDWVRNVRRQKTSIAQHCEMNYRASSAFAVLWSLSRTLLPEFVLDDLKEFMLEIGNGMRMDGNGMMKCDSKGRGQYMITIQGVDYVFSGAMAELAPPAGVVAENYCRYIHKEKQPHEWAISLTTSRTFDSAYASEQAGGHFYVASHGVRVQAKENTLISWRPKDWHGTSLLLVDPMNKNKEYHQRGLSFVTSSRLPSAIEAHKAGLLSDAQLESVATAPEEVESNEES</sequence>
<comment type="caution">
    <text evidence="1">The sequence shown here is derived from an EMBL/GenBank/DDBJ whole genome shotgun (WGS) entry which is preliminary data.</text>
</comment>
<name>A0A8H7C4L8_AGABI</name>
<protein>
    <submittedName>
        <fullName evidence="1">Uncharacterized protein</fullName>
    </submittedName>
</protein>
<evidence type="ECO:0000313" key="1">
    <source>
        <dbReference type="EMBL" id="KAF7761886.1"/>
    </source>
</evidence>
<dbReference type="EMBL" id="JABXXO010000013">
    <property type="protein sequence ID" value="KAF7761886.1"/>
    <property type="molecule type" value="Genomic_DNA"/>
</dbReference>
<reference evidence="1 2" key="1">
    <citation type="journal article" name="Sci. Rep.">
        <title>Telomere-to-telomere assembled and centromere annotated genomes of the two main subspecies of the button mushroom Agaricus bisporus reveal especially polymorphic chromosome ends.</title>
        <authorList>
            <person name="Sonnenberg A.S.M."/>
            <person name="Sedaghat-Telgerd N."/>
            <person name="Lavrijssen B."/>
            <person name="Ohm R.A."/>
            <person name="Hendrickx P.M."/>
            <person name="Scholtmeijer K."/>
            <person name="Baars J.J.P."/>
            <person name="van Peer A."/>
        </authorList>
    </citation>
    <scope>NUCLEOTIDE SEQUENCE [LARGE SCALE GENOMIC DNA]</scope>
    <source>
        <strain evidence="1 2">H119_p4</strain>
    </source>
</reference>
<organism evidence="1 2">
    <name type="scientific">Agaricus bisporus var. burnettii</name>
    <dbReference type="NCBI Taxonomy" id="192524"/>
    <lineage>
        <taxon>Eukaryota</taxon>
        <taxon>Fungi</taxon>
        <taxon>Dikarya</taxon>
        <taxon>Basidiomycota</taxon>
        <taxon>Agaricomycotina</taxon>
        <taxon>Agaricomycetes</taxon>
        <taxon>Agaricomycetidae</taxon>
        <taxon>Agaricales</taxon>
        <taxon>Agaricineae</taxon>
        <taxon>Agaricaceae</taxon>
        <taxon>Agaricus</taxon>
    </lineage>
</organism>
<gene>
    <name evidence="1" type="ORF">Agabi119p4_9878</name>
</gene>
<accession>A0A8H7C4L8</accession>